<organism evidence="2 3">
    <name type="scientific">Diploscapter pachys</name>
    <dbReference type="NCBI Taxonomy" id="2018661"/>
    <lineage>
        <taxon>Eukaryota</taxon>
        <taxon>Metazoa</taxon>
        <taxon>Ecdysozoa</taxon>
        <taxon>Nematoda</taxon>
        <taxon>Chromadorea</taxon>
        <taxon>Rhabditida</taxon>
        <taxon>Rhabditina</taxon>
        <taxon>Rhabditomorpha</taxon>
        <taxon>Rhabditoidea</taxon>
        <taxon>Rhabditidae</taxon>
        <taxon>Diploscapter</taxon>
    </lineage>
</organism>
<feature type="region of interest" description="Disordered" evidence="1">
    <location>
        <begin position="184"/>
        <end position="239"/>
    </location>
</feature>
<dbReference type="Proteomes" id="UP000218231">
    <property type="component" value="Unassembled WGS sequence"/>
</dbReference>
<evidence type="ECO:0000256" key="1">
    <source>
        <dbReference type="SAM" id="MobiDB-lite"/>
    </source>
</evidence>
<accession>A0A2A2J5B8</accession>
<gene>
    <name evidence="2" type="ORF">WR25_05029</name>
</gene>
<protein>
    <submittedName>
        <fullName evidence="2">Uncharacterized protein</fullName>
    </submittedName>
</protein>
<sequence length="239" mass="26780">MWEDIQQFIDEDFKKHALFETEEPSFDPRNPGYTIMTPKISALLRTPTNFPGSRSTVQVEPPRAPAIQLSLPPLGIPKSEYEYEHKSCIPVPMTSASACYPSYLTVCKDEPQASVSYEDYANYANYTPTPPCTQVAPIPMVQLQNQPGQIQQTQNIQVQQVQQQMMQYQHQPQCEPSQVFLTQVKEESPPSSPEEFKYSPPREIPPPPYEQSPASSIHAESLPSVPSLNASPPAQTTSK</sequence>
<keyword evidence="3" id="KW-1185">Reference proteome</keyword>
<evidence type="ECO:0000313" key="2">
    <source>
        <dbReference type="EMBL" id="PAV56773.1"/>
    </source>
</evidence>
<dbReference type="AlphaFoldDB" id="A0A2A2J5B8"/>
<feature type="compositionally biased region" description="Polar residues" evidence="1">
    <location>
        <begin position="224"/>
        <end position="239"/>
    </location>
</feature>
<dbReference type="EMBL" id="LIAE01010679">
    <property type="protein sequence ID" value="PAV56773.1"/>
    <property type="molecule type" value="Genomic_DNA"/>
</dbReference>
<evidence type="ECO:0000313" key="3">
    <source>
        <dbReference type="Proteomes" id="UP000218231"/>
    </source>
</evidence>
<comment type="caution">
    <text evidence="2">The sequence shown here is derived from an EMBL/GenBank/DDBJ whole genome shotgun (WGS) entry which is preliminary data.</text>
</comment>
<proteinExistence type="predicted"/>
<reference evidence="2 3" key="1">
    <citation type="journal article" date="2017" name="Curr. Biol.">
        <title>Genome architecture and evolution of a unichromosomal asexual nematode.</title>
        <authorList>
            <person name="Fradin H."/>
            <person name="Zegar C."/>
            <person name="Gutwein M."/>
            <person name="Lucas J."/>
            <person name="Kovtun M."/>
            <person name="Corcoran D."/>
            <person name="Baugh L.R."/>
            <person name="Kiontke K."/>
            <person name="Gunsalus K."/>
            <person name="Fitch D.H."/>
            <person name="Piano F."/>
        </authorList>
    </citation>
    <scope>NUCLEOTIDE SEQUENCE [LARGE SCALE GENOMIC DNA]</scope>
    <source>
        <strain evidence="2">PF1309</strain>
    </source>
</reference>
<name>A0A2A2J5B8_9BILA</name>